<dbReference type="Gene3D" id="3.90.79.10">
    <property type="entry name" value="Nucleoside Triphosphate Pyrophosphohydrolase"/>
    <property type="match status" value="1"/>
</dbReference>
<evidence type="ECO:0000313" key="3">
    <source>
        <dbReference type="Proteomes" id="UP001500305"/>
    </source>
</evidence>
<reference evidence="3" key="1">
    <citation type="journal article" date="2019" name="Int. J. Syst. Evol. Microbiol.">
        <title>The Global Catalogue of Microorganisms (GCM) 10K type strain sequencing project: providing services to taxonomists for standard genome sequencing and annotation.</title>
        <authorList>
            <consortium name="The Broad Institute Genomics Platform"/>
            <consortium name="The Broad Institute Genome Sequencing Center for Infectious Disease"/>
            <person name="Wu L."/>
            <person name="Ma J."/>
        </authorList>
    </citation>
    <scope>NUCLEOTIDE SEQUENCE [LARGE SCALE GENOMIC DNA]</scope>
    <source>
        <strain evidence="3">JCM 7356</strain>
    </source>
</reference>
<dbReference type="EMBL" id="BAAATR010000034">
    <property type="protein sequence ID" value="GAA2266763.1"/>
    <property type="molecule type" value="Genomic_DNA"/>
</dbReference>
<dbReference type="RefSeq" id="WP_344639637.1">
    <property type="nucleotide sequence ID" value="NZ_BAAATR010000034.1"/>
</dbReference>
<sequence length="167" mass="18835">MTRPSGWLPPEQYVHTIANSTSYGCLYFTDTVGRPFQLRSSSTNTARVERWQWPGGNMDDGETPFACAVRECEEEIGIVFTGPPVLLGMQYIAPRGAVWPCSHIGFIFDGGVLTDDQLAQVRLSDEHDLWQVKMLEEWKQTMTPENFARLDTIEAARRAGTIAYMEV</sequence>
<dbReference type="PROSITE" id="PS51257">
    <property type="entry name" value="PROKAR_LIPOPROTEIN"/>
    <property type="match status" value="1"/>
</dbReference>
<dbReference type="PROSITE" id="PS51462">
    <property type="entry name" value="NUDIX"/>
    <property type="match status" value="1"/>
</dbReference>
<evidence type="ECO:0000313" key="2">
    <source>
        <dbReference type="EMBL" id="GAA2266763.1"/>
    </source>
</evidence>
<dbReference type="Proteomes" id="UP001500305">
    <property type="component" value="Unassembled WGS sequence"/>
</dbReference>
<dbReference type="SUPFAM" id="SSF55811">
    <property type="entry name" value="Nudix"/>
    <property type="match status" value="1"/>
</dbReference>
<gene>
    <name evidence="2" type="ORF">GCM10010430_59790</name>
</gene>
<accession>A0ABP5RQM6</accession>
<feature type="domain" description="Nudix hydrolase" evidence="1">
    <location>
        <begin position="18"/>
        <end position="157"/>
    </location>
</feature>
<comment type="caution">
    <text evidence="2">The sequence shown here is derived from an EMBL/GenBank/DDBJ whole genome shotgun (WGS) entry which is preliminary data.</text>
</comment>
<proteinExistence type="predicted"/>
<dbReference type="InterPro" id="IPR015797">
    <property type="entry name" value="NUDIX_hydrolase-like_dom_sf"/>
</dbReference>
<evidence type="ECO:0000259" key="1">
    <source>
        <dbReference type="PROSITE" id="PS51462"/>
    </source>
</evidence>
<keyword evidence="3" id="KW-1185">Reference proteome</keyword>
<dbReference type="InterPro" id="IPR000086">
    <property type="entry name" value="NUDIX_hydrolase_dom"/>
</dbReference>
<protein>
    <recommendedName>
        <fullName evidence="1">Nudix hydrolase domain-containing protein</fullName>
    </recommendedName>
</protein>
<organism evidence="2 3">
    <name type="scientific">Kitasatospora cystarginea</name>
    <dbReference type="NCBI Taxonomy" id="58350"/>
    <lineage>
        <taxon>Bacteria</taxon>
        <taxon>Bacillati</taxon>
        <taxon>Actinomycetota</taxon>
        <taxon>Actinomycetes</taxon>
        <taxon>Kitasatosporales</taxon>
        <taxon>Streptomycetaceae</taxon>
        <taxon>Kitasatospora</taxon>
    </lineage>
</organism>
<dbReference type="Pfam" id="PF00293">
    <property type="entry name" value="NUDIX"/>
    <property type="match status" value="1"/>
</dbReference>
<name>A0ABP5RQM6_9ACTN</name>